<accession>A0A0F5FG94</accession>
<dbReference type="InterPro" id="IPR012495">
    <property type="entry name" value="TadE-like_dom"/>
</dbReference>
<dbReference type="AlphaFoldDB" id="A0A0F5FG94"/>
<reference evidence="3 4" key="1">
    <citation type="submission" date="2015-03" db="EMBL/GenBank/DDBJ databases">
        <authorList>
            <person name="Hassan Y."/>
            <person name="Lepp D."/>
            <person name="Li X.-Z."/>
            <person name="Zhou T."/>
        </authorList>
    </citation>
    <scope>NUCLEOTIDE SEQUENCE [LARGE SCALE GENOMIC DNA]</scope>
    <source>
        <strain evidence="3 4">IPL18</strain>
    </source>
</reference>
<name>A0A0F5FG94_9HYPH</name>
<feature type="transmembrane region" description="Helical" evidence="1">
    <location>
        <begin position="20"/>
        <end position="40"/>
    </location>
</feature>
<proteinExistence type="predicted"/>
<evidence type="ECO:0000313" key="3">
    <source>
        <dbReference type="EMBL" id="KKB07929.1"/>
    </source>
</evidence>
<evidence type="ECO:0000259" key="2">
    <source>
        <dbReference type="Pfam" id="PF07811"/>
    </source>
</evidence>
<protein>
    <recommendedName>
        <fullName evidence="2">TadE-like domain-containing protein</fullName>
    </recommendedName>
</protein>
<evidence type="ECO:0000256" key="1">
    <source>
        <dbReference type="SAM" id="Phobius"/>
    </source>
</evidence>
<dbReference type="OrthoDB" id="7356451at2"/>
<gene>
    <name evidence="3" type="ORF">VE26_15050</name>
</gene>
<dbReference type="RefSeq" id="WP_046105958.1">
    <property type="nucleotide sequence ID" value="NZ_JZEY01000061.1"/>
</dbReference>
<dbReference type="Proteomes" id="UP000033649">
    <property type="component" value="Unassembled WGS sequence"/>
</dbReference>
<dbReference type="Pfam" id="PF07811">
    <property type="entry name" value="TadE"/>
    <property type="match status" value="1"/>
</dbReference>
<dbReference type="PATRIC" id="fig|429727.3.peg.3084"/>
<organism evidence="3 4">
    <name type="scientific">Devosia chinhatensis</name>
    <dbReference type="NCBI Taxonomy" id="429727"/>
    <lineage>
        <taxon>Bacteria</taxon>
        <taxon>Pseudomonadati</taxon>
        <taxon>Pseudomonadota</taxon>
        <taxon>Alphaproteobacteria</taxon>
        <taxon>Hyphomicrobiales</taxon>
        <taxon>Devosiaceae</taxon>
        <taxon>Devosia</taxon>
    </lineage>
</organism>
<keyword evidence="1" id="KW-1133">Transmembrane helix</keyword>
<dbReference type="STRING" id="429727.VE26_15050"/>
<evidence type="ECO:0000313" key="4">
    <source>
        <dbReference type="Proteomes" id="UP000033649"/>
    </source>
</evidence>
<sequence>MLSRLKDFRADRRATAVIEFALLTPVFLLMLMGMLAYGIYFGAAHALQQLAADTVRTALAGVDEGEGRALVEAYLRRNAGAYMLIDPERLSYEFDVPAGNADQYRVRLLYDASDLPIWNLYPPLPLPSPQIVHGATIRRGGI</sequence>
<keyword evidence="1" id="KW-0472">Membrane</keyword>
<comment type="caution">
    <text evidence="3">The sequence shown here is derived from an EMBL/GenBank/DDBJ whole genome shotgun (WGS) entry which is preliminary data.</text>
</comment>
<feature type="domain" description="TadE-like" evidence="2">
    <location>
        <begin position="16"/>
        <end position="56"/>
    </location>
</feature>
<keyword evidence="1" id="KW-0812">Transmembrane</keyword>
<dbReference type="EMBL" id="JZEY01000061">
    <property type="protein sequence ID" value="KKB07929.1"/>
    <property type="molecule type" value="Genomic_DNA"/>
</dbReference>
<keyword evidence="4" id="KW-1185">Reference proteome</keyword>